<proteinExistence type="predicted"/>
<accession>A0A1H9ADB7</accession>
<dbReference type="InterPro" id="IPR055706">
    <property type="entry name" value="Slg1/2_DUF7282"/>
</dbReference>
<keyword evidence="4" id="KW-1185">Reference proteome</keyword>
<evidence type="ECO:0000313" key="3">
    <source>
        <dbReference type="EMBL" id="SEP74531.1"/>
    </source>
</evidence>
<feature type="domain" description="DUF7282" evidence="2">
    <location>
        <begin position="86"/>
        <end position="216"/>
    </location>
</feature>
<feature type="compositionally biased region" description="Acidic residues" evidence="1">
    <location>
        <begin position="39"/>
        <end position="57"/>
    </location>
</feature>
<sequence>MNARKQLLVVLTALMLVCSSGAMVTAATGGDTVEQSNDVSEDEYDQTDNETTNESDDMQEHAEAAAGLSDGELTPSDNESDGQQGAYVTFEDQTTEGETVVVENVSLASPGFVAIHDSSLLTGNVVGSVIGVSTYLEAGTYDEVEITLDEPIGAAANESLEADGNESSAEGETLIAMPHRDTNDNQTYDFVTSGGVDDVPFLTASGEPVVDEAIVTIDDTEDGVEDGVDDGTEDGVDDGVEDGVDNDTEDDADDGFEDGVDNDTEDGVDDGVDDDTEDGVEDGFEDGVDNDTEDAVDDGFEDDVDNDTEDDVDDGIEDGVDDDVEDGVDDDEQPPMDDVPIDGDQQPVFVTVEDLTVEDVNFENTTVYVLVVGEDISADDLPDGMENITEDELPDEDNETDIGDDVDDNETIFDDNETEDNETDIGDDVDDNETIFDDDETEDNETDIGDGIDDNETVFDDNETEDNETVFDDNETEDNETVFDDNETEEVTAESFNVTDLEAPESATVGDTITVTATVENPTDEERTEDVQFRLDGDLVDNQSLTLESGASEEVEFEVDTSDLQAGSYIHMVLTDQSGEVATLELTEETDTGIDDNESDEIEFDDENETNDTDDNGTDNLTANDTESMLGVLA</sequence>
<name>A0A1H9ADB7_9EURY</name>
<evidence type="ECO:0000259" key="2">
    <source>
        <dbReference type="Pfam" id="PF23951"/>
    </source>
</evidence>
<dbReference type="Pfam" id="PF23951">
    <property type="entry name" value="DUF7282"/>
    <property type="match status" value="1"/>
</dbReference>
<dbReference type="OrthoDB" id="239724at2157"/>
<dbReference type="InterPro" id="IPR013783">
    <property type="entry name" value="Ig-like_fold"/>
</dbReference>
<dbReference type="STRING" id="1186196.SAMN04489841_0417"/>
<evidence type="ECO:0000256" key="1">
    <source>
        <dbReference type="SAM" id="MobiDB-lite"/>
    </source>
</evidence>
<dbReference type="EMBL" id="FOFD01000001">
    <property type="protein sequence ID" value="SEP74531.1"/>
    <property type="molecule type" value="Genomic_DNA"/>
</dbReference>
<feature type="region of interest" description="Disordered" evidence="1">
    <location>
        <begin position="29"/>
        <end position="59"/>
    </location>
</feature>
<feature type="compositionally biased region" description="Acidic residues" evidence="1">
    <location>
        <begin position="218"/>
        <end position="341"/>
    </location>
</feature>
<gene>
    <name evidence="3" type="ORF">SAMN04489841_0417</name>
</gene>
<dbReference type="AlphaFoldDB" id="A0A1H9ADB7"/>
<organism evidence="3 4">
    <name type="scientific">Natrinema salaciae</name>
    <dbReference type="NCBI Taxonomy" id="1186196"/>
    <lineage>
        <taxon>Archaea</taxon>
        <taxon>Methanobacteriati</taxon>
        <taxon>Methanobacteriota</taxon>
        <taxon>Stenosarchaea group</taxon>
        <taxon>Halobacteria</taxon>
        <taxon>Halobacteriales</taxon>
        <taxon>Natrialbaceae</taxon>
        <taxon>Natrinema</taxon>
    </lineage>
</organism>
<protein>
    <recommendedName>
        <fullName evidence="2">DUF7282 domain-containing protein</fullName>
    </recommendedName>
</protein>
<feature type="region of interest" description="Disordered" evidence="1">
    <location>
        <begin position="587"/>
        <end position="634"/>
    </location>
</feature>
<feature type="compositionally biased region" description="Acidic residues" evidence="1">
    <location>
        <begin position="587"/>
        <end position="617"/>
    </location>
</feature>
<dbReference type="RefSeq" id="WP_090612534.1">
    <property type="nucleotide sequence ID" value="NZ_FOFD01000001.1"/>
</dbReference>
<evidence type="ECO:0000313" key="4">
    <source>
        <dbReference type="Proteomes" id="UP000199114"/>
    </source>
</evidence>
<feature type="region of interest" description="Disordered" evidence="1">
    <location>
        <begin position="389"/>
        <end position="460"/>
    </location>
</feature>
<dbReference type="Proteomes" id="UP000199114">
    <property type="component" value="Unassembled WGS sequence"/>
</dbReference>
<reference evidence="4" key="1">
    <citation type="submission" date="2016-10" db="EMBL/GenBank/DDBJ databases">
        <authorList>
            <person name="Varghese N."/>
            <person name="Submissions S."/>
        </authorList>
    </citation>
    <scope>NUCLEOTIDE SEQUENCE [LARGE SCALE GENOMIC DNA]</scope>
    <source>
        <strain evidence="4">DSM 25055</strain>
    </source>
</reference>
<dbReference type="Gene3D" id="2.60.40.10">
    <property type="entry name" value="Immunoglobulins"/>
    <property type="match status" value="1"/>
</dbReference>
<feature type="region of interest" description="Disordered" evidence="1">
    <location>
        <begin position="217"/>
        <end position="344"/>
    </location>
</feature>